<dbReference type="InterPro" id="IPR051556">
    <property type="entry name" value="N-term/lysine_N-AcTrnsfr"/>
</dbReference>
<accession>A0ABQ1E4C7</accession>
<proteinExistence type="predicted"/>
<evidence type="ECO:0000313" key="3">
    <source>
        <dbReference type="Proteomes" id="UP000663802"/>
    </source>
</evidence>
<gene>
    <name evidence="2" type="ORF">CSC2_01160</name>
</gene>
<keyword evidence="3" id="KW-1185">Reference proteome</keyword>
<feature type="domain" description="N-acetyltransferase" evidence="1">
    <location>
        <begin position="149"/>
        <end position="287"/>
    </location>
</feature>
<sequence>MIKIKRFCFDKNRLINLFESSKSFNSFNNSFIKFYKSKLPLFRLLLLRNIRFIYLNQKVIGYFWFEQIYEKTYSIKDFVVNNTANLSKTLEESTEKPSFFSKGLFIYECEDNTLNNIILTTLGFKKSGETLLMEKSIENKHEEEVTANITFSFMENNKDENLRCNLQNNIFEDDSRIPLTIDDIYYDQCQDYYLEKASVFIKSYDDHVGYGQIILNNDSYFIVNLGIVKEQRGKGFSTCLLNHLMNVCYDRGIKNIYIRVDEKNEIAKKLYLNNGFKFVNTVGIWEQ</sequence>
<dbReference type="EMBL" id="BMBA01000001">
    <property type="protein sequence ID" value="GFZ29590.1"/>
    <property type="molecule type" value="Genomic_DNA"/>
</dbReference>
<protein>
    <submittedName>
        <fullName evidence="2">N-acetyltransferase</fullName>
    </submittedName>
</protein>
<dbReference type="PANTHER" id="PTHR42919:SF20">
    <property type="entry name" value="GCN5-RELATED N-ACETYLTRANSFERASE 10, CHLOROPLASTIC"/>
    <property type="match status" value="1"/>
</dbReference>
<dbReference type="InterPro" id="IPR016181">
    <property type="entry name" value="Acyl_CoA_acyltransferase"/>
</dbReference>
<evidence type="ECO:0000313" key="2">
    <source>
        <dbReference type="EMBL" id="GFZ29590.1"/>
    </source>
</evidence>
<dbReference type="SUPFAM" id="SSF55729">
    <property type="entry name" value="Acyl-CoA N-acyltransferases (Nat)"/>
    <property type="match status" value="1"/>
</dbReference>
<dbReference type="InterPro" id="IPR000182">
    <property type="entry name" value="GNAT_dom"/>
</dbReference>
<organism evidence="2 3">
    <name type="scientific">Clostridium zeae</name>
    <dbReference type="NCBI Taxonomy" id="2759022"/>
    <lineage>
        <taxon>Bacteria</taxon>
        <taxon>Bacillati</taxon>
        <taxon>Bacillota</taxon>
        <taxon>Clostridia</taxon>
        <taxon>Eubacteriales</taxon>
        <taxon>Clostridiaceae</taxon>
        <taxon>Clostridium</taxon>
    </lineage>
</organism>
<reference evidence="2 3" key="1">
    <citation type="journal article" date="2021" name="Int. J. Syst. Evol. Microbiol.">
        <title>Clostridium zeae sp. nov., isolated from corn silage.</title>
        <authorList>
            <person name="Kobayashi H."/>
            <person name="Tanizawa Y."/>
            <person name="Yagura M."/>
            <person name="Sakamoto M."/>
            <person name="Ohkuma M."/>
            <person name="Tohno M."/>
        </authorList>
    </citation>
    <scope>NUCLEOTIDE SEQUENCE [LARGE SCALE GENOMIC DNA]</scope>
    <source>
        <strain evidence="2 3">CSC2</strain>
    </source>
</reference>
<dbReference type="Gene3D" id="3.40.630.30">
    <property type="match status" value="1"/>
</dbReference>
<dbReference type="RefSeq" id="WP_206867628.1">
    <property type="nucleotide sequence ID" value="NZ_BMBA01000001.1"/>
</dbReference>
<dbReference type="Pfam" id="PF00583">
    <property type="entry name" value="Acetyltransf_1"/>
    <property type="match status" value="1"/>
</dbReference>
<comment type="caution">
    <text evidence="2">The sequence shown here is derived from an EMBL/GenBank/DDBJ whole genome shotgun (WGS) entry which is preliminary data.</text>
</comment>
<name>A0ABQ1E4C7_9CLOT</name>
<dbReference type="PROSITE" id="PS51186">
    <property type="entry name" value="GNAT"/>
    <property type="match status" value="1"/>
</dbReference>
<dbReference type="Proteomes" id="UP000663802">
    <property type="component" value="Unassembled WGS sequence"/>
</dbReference>
<evidence type="ECO:0000259" key="1">
    <source>
        <dbReference type="PROSITE" id="PS51186"/>
    </source>
</evidence>
<dbReference type="PANTHER" id="PTHR42919">
    <property type="entry name" value="N-ALPHA-ACETYLTRANSFERASE"/>
    <property type="match status" value="1"/>
</dbReference>
<dbReference type="CDD" id="cd04301">
    <property type="entry name" value="NAT_SF"/>
    <property type="match status" value="1"/>
</dbReference>